<name>A0ACC5Y3B8_9TELE</name>
<proteinExistence type="predicted"/>
<dbReference type="Proteomes" id="UP000830395">
    <property type="component" value="Chromosome 2"/>
</dbReference>
<keyword evidence="2" id="KW-1185">Reference proteome</keyword>
<dbReference type="EMBL" id="CM040976">
    <property type="protein sequence ID" value="MCJ8730088.1"/>
    <property type="molecule type" value="Genomic_DNA"/>
</dbReference>
<comment type="caution">
    <text evidence="1">The sequence shown here is derived from an EMBL/GenBank/DDBJ whole genome shotgun (WGS) entry which is preliminary data.</text>
</comment>
<gene>
    <name evidence="1" type="ORF">PDJAM_G00113600</name>
</gene>
<reference evidence="1" key="1">
    <citation type="submission" date="2020-02" db="EMBL/GenBank/DDBJ databases">
        <title>Genome sequencing of the panga catfish, Pangasius djambal.</title>
        <authorList>
            <person name="Wen M."/>
            <person name="Zahm M."/>
            <person name="Roques C."/>
            <person name="Cabau C."/>
            <person name="Klopp C."/>
            <person name="Donnadieu C."/>
            <person name="Jouanno E."/>
            <person name="Avarre J.-C."/>
            <person name="Campet M."/>
            <person name="Ha T."/>
            <person name="Dugue R."/>
            <person name="Lampietro C."/>
            <person name="Louis A."/>
            <person name="Herpin A."/>
            <person name="Echchiki A."/>
            <person name="Berthelot C."/>
            <person name="Parey E."/>
            <person name="Roest-Crollius H."/>
            <person name="Braasch I."/>
            <person name="Postlethwait J.H."/>
            <person name="Bobe J."/>
            <person name="Montfort J."/>
            <person name="Bouchez O."/>
            <person name="Begum T."/>
            <person name="Schartl M."/>
            <person name="Gustiano R."/>
            <person name="Guiguen Y."/>
        </authorList>
    </citation>
    <scope>NUCLEOTIDE SEQUENCE</scope>
    <source>
        <strain evidence="1">Pdj_M5554</strain>
    </source>
</reference>
<evidence type="ECO:0000313" key="2">
    <source>
        <dbReference type="Proteomes" id="UP000830395"/>
    </source>
</evidence>
<accession>A0ACC5Y3B8</accession>
<organism evidence="1 2">
    <name type="scientific">Pangasius djambal</name>
    <dbReference type="NCBI Taxonomy" id="1691987"/>
    <lineage>
        <taxon>Eukaryota</taxon>
        <taxon>Metazoa</taxon>
        <taxon>Chordata</taxon>
        <taxon>Craniata</taxon>
        <taxon>Vertebrata</taxon>
        <taxon>Euteleostomi</taxon>
        <taxon>Actinopterygii</taxon>
        <taxon>Neopterygii</taxon>
        <taxon>Teleostei</taxon>
        <taxon>Ostariophysi</taxon>
        <taxon>Siluriformes</taxon>
        <taxon>Pangasiidae</taxon>
        <taxon>Pangasius</taxon>
    </lineage>
</organism>
<sequence length="170" mass="19199">MKINMNLGIRISLFLLVCGLSSTLAQSNITCESKSKTSCEECLTNVSCLWCIKTESCLTYPYRTILPPNSLCPLKDARWGQCMINFQTLIITLSVFGGIIIIAFFICLFCCCKCENCGNSIQERKMQRNADKKSSAQEQRRTEMMARHDEIRQKYGLSRGSAYAKFDNSA</sequence>
<protein>
    <submittedName>
        <fullName evidence="1">Uncharacterized protein</fullName>
    </submittedName>
</protein>
<evidence type="ECO:0000313" key="1">
    <source>
        <dbReference type="EMBL" id="MCJ8730088.1"/>
    </source>
</evidence>